<comment type="cofactor">
    <cofactor evidence="1">
        <name>Mg(2+)</name>
        <dbReference type="ChEBI" id="CHEBI:18420"/>
    </cofactor>
</comment>
<reference evidence="5" key="1">
    <citation type="submission" date="2015-05" db="EMBL/GenBank/DDBJ databases">
        <authorList>
            <person name="Urmite Genomes"/>
        </authorList>
    </citation>
    <scope>NUCLEOTIDE SEQUENCE [LARGE SCALE GENOMIC DNA]</scope>
    <source>
        <strain evidence="5">LF1</strain>
    </source>
</reference>
<dbReference type="GO" id="GO:0019693">
    <property type="term" value="P:ribose phosphate metabolic process"/>
    <property type="evidence" value="ECO:0007669"/>
    <property type="project" value="TreeGrafter"/>
</dbReference>
<dbReference type="EMBL" id="CVRB01000001">
    <property type="protein sequence ID" value="CRK81325.1"/>
    <property type="molecule type" value="Genomic_DNA"/>
</dbReference>
<dbReference type="PANTHER" id="PTHR11839:SF18">
    <property type="entry name" value="NUDIX HYDROLASE DOMAIN-CONTAINING PROTEIN"/>
    <property type="match status" value="1"/>
</dbReference>
<evidence type="ECO:0000256" key="2">
    <source>
        <dbReference type="ARBA" id="ARBA00022801"/>
    </source>
</evidence>
<dbReference type="OrthoDB" id="9806150at2"/>
<gene>
    <name evidence="4" type="ORF">BN000_01225</name>
</gene>
<proteinExistence type="predicted"/>
<dbReference type="GO" id="GO:0016787">
    <property type="term" value="F:hydrolase activity"/>
    <property type="evidence" value="ECO:0007669"/>
    <property type="project" value="UniProtKB-KW"/>
</dbReference>
<keyword evidence="5" id="KW-1185">Reference proteome</keyword>
<dbReference type="InterPro" id="IPR015797">
    <property type="entry name" value="NUDIX_hydrolase-like_dom_sf"/>
</dbReference>
<dbReference type="RefSeq" id="WP_090632174.1">
    <property type="nucleotide sequence ID" value="NZ_CVRB01000001.1"/>
</dbReference>
<accession>A0A0U1NTN2</accession>
<evidence type="ECO:0000313" key="5">
    <source>
        <dbReference type="Proteomes" id="UP000199087"/>
    </source>
</evidence>
<dbReference type="SUPFAM" id="SSF55811">
    <property type="entry name" value="Nudix"/>
    <property type="match status" value="1"/>
</dbReference>
<dbReference type="PANTHER" id="PTHR11839">
    <property type="entry name" value="UDP/ADP-SUGAR PYROPHOSPHATASE"/>
    <property type="match status" value="1"/>
</dbReference>
<dbReference type="AlphaFoldDB" id="A0A0U1NTN2"/>
<feature type="domain" description="Nudix hydrolase" evidence="3">
    <location>
        <begin position="35"/>
        <end position="166"/>
    </location>
</feature>
<dbReference type="STRING" id="1499688.BN000_01225"/>
<protein>
    <submittedName>
        <fullName evidence="4">NUDIX hydrolase</fullName>
    </submittedName>
</protein>
<dbReference type="Proteomes" id="UP000199087">
    <property type="component" value="Unassembled WGS sequence"/>
</dbReference>
<dbReference type="PROSITE" id="PS51462">
    <property type="entry name" value="NUDIX"/>
    <property type="match status" value="1"/>
</dbReference>
<sequence>MVWKINSTTEKKVDRFGITIDKVVLPDGEEITFSFLHFAKGVCILPITEDHEVVVLKQYRHAIKSWQWELPAGAIDHEDQAPIDVAKKELEEETGYTAEHWLDLGSFYPSPGSTSEEIFLFAAAGLRPSVQKLENSEQIELHTISMEELKNLVKNGEFKHGAGLAAILRYKFITD</sequence>
<dbReference type="GO" id="GO:0006753">
    <property type="term" value="P:nucleoside phosphate metabolic process"/>
    <property type="evidence" value="ECO:0007669"/>
    <property type="project" value="TreeGrafter"/>
</dbReference>
<name>A0A0U1NTN2_9BACI</name>
<organism evidence="4 5">
    <name type="scientific">Neobacillus massiliamazoniensis</name>
    <dbReference type="NCBI Taxonomy" id="1499688"/>
    <lineage>
        <taxon>Bacteria</taxon>
        <taxon>Bacillati</taxon>
        <taxon>Bacillota</taxon>
        <taxon>Bacilli</taxon>
        <taxon>Bacillales</taxon>
        <taxon>Bacillaceae</taxon>
        <taxon>Neobacillus</taxon>
    </lineage>
</organism>
<keyword evidence="2 4" id="KW-0378">Hydrolase</keyword>
<evidence type="ECO:0000256" key="1">
    <source>
        <dbReference type="ARBA" id="ARBA00001946"/>
    </source>
</evidence>
<dbReference type="CDD" id="cd24161">
    <property type="entry name" value="NUDIX_ADPRase_Ndx2"/>
    <property type="match status" value="1"/>
</dbReference>
<evidence type="ECO:0000313" key="4">
    <source>
        <dbReference type="EMBL" id="CRK81325.1"/>
    </source>
</evidence>
<dbReference type="Pfam" id="PF00293">
    <property type="entry name" value="NUDIX"/>
    <property type="match status" value="1"/>
</dbReference>
<dbReference type="InterPro" id="IPR000086">
    <property type="entry name" value="NUDIX_hydrolase_dom"/>
</dbReference>
<evidence type="ECO:0000259" key="3">
    <source>
        <dbReference type="PROSITE" id="PS51462"/>
    </source>
</evidence>
<dbReference type="Gene3D" id="3.90.79.10">
    <property type="entry name" value="Nucleoside Triphosphate Pyrophosphohydrolase"/>
    <property type="match status" value="1"/>
</dbReference>